<accession>A0A6G1VQC6</accession>
<dbReference type="OrthoDB" id="1016751at2"/>
<feature type="chain" id="PRO_5026048944" description="NigD-like protein" evidence="1">
    <location>
        <begin position="24"/>
        <end position="250"/>
    </location>
</feature>
<dbReference type="InterPro" id="IPR038179">
    <property type="entry name" value="NigD-like_N_sf"/>
</dbReference>
<evidence type="ECO:0000313" key="4">
    <source>
        <dbReference type="EMBL" id="MQP14841.1"/>
    </source>
</evidence>
<dbReference type="EMBL" id="VZAH01000100">
    <property type="protein sequence ID" value="MQP14841.1"/>
    <property type="molecule type" value="Genomic_DNA"/>
</dbReference>
<evidence type="ECO:0000259" key="3">
    <source>
        <dbReference type="Pfam" id="PF17415"/>
    </source>
</evidence>
<name>A0A6G1VQC6_9BACT</name>
<dbReference type="InterPro" id="IPR024299">
    <property type="entry name" value="NigD-like_OB_dom"/>
</dbReference>
<feature type="domain" description="NigD-like N-terminal OB" evidence="2">
    <location>
        <begin position="41"/>
        <end position="104"/>
    </location>
</feature>
<evidence type="ECO:0000313" key="5">
    <source>
        <dbReference type="Proteomes" id="UP000477980"/>
    </source>
</evidence>
<feature type="domain" description="NigD-like C-terminal" evidence="3">
    <location>
        <begin position="116"/>
        <end position="227"/>
    </location>
</feature>
<gene>
    <name evidence="4" type="ORF">F7D25_10580</name>
</gene>
<dbReference type="AlphaFoldDB" id="A0A6G1VQC6"/>
<dbReference type="Pfam" id="PF12667">
    <property type="entry name" value="NigD_N"/>
    <property type="match status" value="1"/>
</dbReference>
<comment type="caution">
    <text evidence="4">The sequence shown here is derived from an EMBL/GenBank/DDBJ whole genome shotgun (WGS) entry which is preliminary data.</text>
</comment>
<keyword evidence="1" id="KW-0732">Signal</keyword>
<evidence type="ECO:0008006" key="6">
    <source>
        <dbReference type="Google" id="ProtNLM"/>
    </source>
</evidence>
<dbReference type="Pfam" id="PF17415">
    <property type="entry name" value="NigD_C"/>
    <property type="match status" value="1"/>
</dbReference>
<dbReference type="Gene3D" id="2.40.50.500">
    <property type="entry name" value="NigD-like N-terminal OB domain"/>
    <property type="match status" value="1"/>
</dbReference>
<dbReference type="PROSITE" id="PS51257">
    <property type="entry name" value="PROKAR_LIPOPROTEIN"/>
    <property type="match status" value="1"/>
</dbReference>
<evidence type="ECO:0000259" key="2">
    <source>
        <dbReference type="Pfam" id="PF12667"/>
    </source>
</evidence>
<protein>
    <recommendedName>
        <fullName evidence="6">NigD-like protein</fullName>
    </recommendedName>
</protein>
<evidence type="ECO:0000256" key="1">
    <source>
        <dbReference type="SAM" id="SignalP"/>
    </source>
</evidence>
<sequence length="250" mass="28064">MRKINFKKIGLAVALLMSAFTFQSCDSDDDTNWDQVLPNALVTVKQNADACYLQLDDNTTLLAKNLKTPVFDGKEVRALVNYTATNEKSDKYSQVVYVNWIDSILTKKPAPYLSTPAENDAKYGNDEVDIVRDWVTVAEDGYLTLRFRALWGGQKPHIINLLTGVNPENPYEVELRHNQNGDAKYRVGDALVAFNLNDALPDTNGKTVKLTIRWKSSNGDKKVDFNYCSRKAITNAKQLDGYSQTSKAIK</sequence>
<dbReference type="InterPro" id="IPR035376">
    <property type="entry name" value="NigD_C"/>
</dbReference>
<organism evidence="4 5">
    <name type="scientific">Segatella copri</name>
    <dbReference type="NCBI Taxonomy" id="165179"/>
    <lineage>
        <taxon>Bacteria</taxon>
        <taxon>Pseudomonadati</taxon>
        <taxon>Bacteroidota</taxon>
        <taxon>Bacteroidia</taxon>
        <taxon>Bacteroidales</taxon>
        <taxon>Prevotellaceae</taxon>
        <taxon>Segatella</taxon>
    </lineage>
</organism>
<proteinExistence type="predicted"/>
<dbReference type="InterPro" id="IPR038143">
    <property type="entry name" value="NigD-like_C_dom_sf"/>
</dbReference>
<feature type="signal peptide" evidence="1">
    <location>
        <begin position="1"/>
        <end position="23"/>
    </location>
</feature>
<dbReference type="Gene3D" id="2.60.40.2370">
    <property type="entry name" value="NigD-like, C-terminal beta sandwich domain"/>
    <property type="match status" value="1"/>
</dbReference>
<reference evidence="4 5" key="1">
    <citation type="submission" date="2019-09" db="EMBL/GenBank/DDBJ databases">
        <title>Distinct polysaccharide growth profiles of human intestinal Prevotella copri isolates.</title>
        <authorList>
            <person name="Fehlner-Peach H."/>
            <person name="Magnabosco C."/>
            <person name="Raghavan V."/>
            <person name="Scher J.U."/>
            <person name="Tett A."/>
            <person name="Cox L.M."/>
            <person name="Gottsegen C."/>
            <person name="Watters A."/>
            <person name="Wiltshire- Gordon J.D."/>
            <person name="Segata N."/>
            <person name="Bonneau R."/>
            <person name="Littman D.R."/>
        </authorList>
    </citation>
    <scope>NUCLEOTIDE SEQUENCE [LARGE SCALE GENOMIC DNA]</scope>
    <source>
        <strain evidence="5">iAA917</strain>
    </source>
</reference>
<dbReference type="Proteomes" id="UP000477980">
    <property type="component" value="Unassembled WGS sequence"/>
</dbReference>